<name>A0A368QXR4_SETIT</name>
<dbReference type="AlphaFoldDB" id="A0A368QXR4"/>
<feature type="chain" id="PRO_5016927510" description="VAN3-binding protein-like auxin canalisation domain-containing protein" evidence="2">
    <location>
        <begin position="22"/>
        <end position="162"/>
    </location>
</feature>
<dbReference type="EMBL" id="CM003531">
    <property type="protein sequence ID" value="RCV22736.1"/>
    <property type="molecule type" value="Genomic_DNA"/>
</dbReference>
<proteinExistence type="predicted"/>
<feature type="compositionally biased region" description="Basic and acidic residues" evidence="1">
    <location>
        <begin position="133"/>
        <end position="143"/>
    </location>
</feature>
<accession>A0A368QXR4</accession>
<reference evidence="3" key="1">
    <citation type="journal article" date="2012" name="Nat. Biotechnol.">
        <title>Reference genome sequence of the model plant Setaria.</title>
        <authorList>
            <person name="Bennetzen J.L."/>
            <person name="Schmutz J."/>
            <person name="Wang H."/>
            <person name="Percifield R."/>
            <person name="Hawkins J."/>
            <person name="Pontaroli A.C."/>
            <person name="Estep M."/>
            <person name="Feng L."/>
            <person name="Vaughn J.N."/>
            <person name="Grimwood J."/>
            <person name="Jenkins J."/>
            <person name="Barry K."/>
            <person name="Lindquist E."/>
            <person name="Hellsten U."/>
            <person name="Deshpande S."/>
            <person name="Wang X."/>
            <person name="Wu X."/>
            <person name="Mitros T."/>
            <person name="Triplett J."/>
            <person name="Yang X."/>
            <person name="Ye C.Y."/>
            <person name="Mauro-Herrera M."/>
            <person name="Wang L."/>
            <person name="Li P."/>
            <person name="Sharma M."/>
            <person name="Sharma R."/>
            <person name="Ronald P.C."/>
            <person name="Panaud O."/>
            <person name="Kellogg E.A."/>
            <person name="Brutnell T.P."/>
            <person name="Doust A.N."/>
            <person name="Tuskan G.A."/>
            <person name="Rokhsar D."/>
            <person name="Devos K.M."/>
        </authorList>
    </citation>
    <scope>NUCLEOTIDE SEQUENCE [LARGE SCALE GENOMIC DNA]</scope>
    <source>
        <strain evidence="3">Yugu1</strain>
    </source>
</reference>
<keyword evidence="2" id="KW-0732">Signal</keyword>
<organism evidence="3">
    <name type="scientific">Setaria italica</name>
    <name type="common">Foxtail millet</name>
    <name type="synonym">Panicum italicum</name>
    <dbReference type="NCBI Taxonomy" id="4555"/>
    <lineage>
        <taxon>Eukaryota</taxon>
        <taxon>Viridiplantae</taxon>
        <taxon>Streptophyta</taxon>
        <taxon>Embryophyta</taxon>
        <taxon>Tracheophyta</taxon>
        <taxon>Spermatophyta</taxon>
        <taxon>Magnoliopsida</taxon>
        <taxon>Liliopsida</taxon>
        <taxon>Poales</taxon>
        <taxon>Poaceae</taxon>
        <taxon>PACMAD clade</taxon>
        <taxon>Panicoideae</taxon>
        <taxon>Panicodae</taxon>
        <taxon>Paniceae</taxon>
        <taxon>Cenchrinae</taxon>
        <taxon>Setaria</taxon>
    </lineage>
</organism>
<evidence type="ECO:0000256" key="1">
    <source>
        <dbReference type="SAM" id="MobiDB-lite"/>
    </source>
</evidence>
<protein>
    <recommendedName>
        <fullName evidence="4">VAN3-binding protein-like auxin canalisation domain-containing protein</fullName>
    </recommendedName>
</protein>
<sequence>MRGMGEAGLVVMTMCLGVVNLAGEGIHHGVGSTSAHAMALATEMQDTPEKTAVEADATAAAASTTTVASMGRLAGRRDAIRGRLRLDRRNTCGADVSQVGSSRCSAAQARPGARRGTPARSGSCRARRRKKISLKESARRKGESGTIGGGASTQKYAGRWSF</sequence>
<evidence type="ECO:0000313" key="3">
    <source>
        <dbReference type="EMBL" id="RCV22736.1"/>
    </source>
</evidence>
<feature type="compositionally biased region" description="Low complexity" evidence="1">
    <location>
        <begin position="105"/>
        <end position="123"/>
    </location>
</feature>
<reference evidence="3" key="2">
    <citation type="submission" date="2015-07" db="EMBL/GenBank/DDBJ databases">
        <authorList>
            <person name="Noorani M."/>
        </authorList>
    </citation>
    <scope>NUCLEOTIDE SEQUENCE</scope>
    <source>
        <strain evidence="3">Yugu1</strain>
    </source>
</reference>
<gene>
    <name evidence="3" type="ORF">SETIT_4G244100v2</name>
</gene>
<feature type="region of interest" description="Disordered" evidence="1">
    <location>
        <begin position="105"/>
        <end position="162"/>
    </location>
</feature>
<evidence type="ECO:0000256" key="2">
    <source>
        <dbReference type="SAM" id="SignalP"/>
    </source>
</evidence>
<evidence type="ECO:0008006" key="4">
    <source>
        <dbReference type="Google" id="ProtNLM"/>
    </source>
</evidence>
<feature type="signal peptide" evidence="2">
    <location>
        <begin position="1"/>
        <end position="21"/>
    </location>
</feature>